<evidence type="ECO:0000256" key="1">
    <source>
        <dbReference type="SAM" id="MobiDB-lite"/>
    </source>
</evidence>
<evidence type="ECO:0000313" key="3">
    <source>
        <dbReference type="EMBL" id="KAK6996424.1"/>
    </source>
</evidence>
<dbReference type="EMBL" id="JAWWNJ010000097">
    <property type="protein sequence ID" value="KAK6996424.1"/>
    <property type="molecule type" value="Genomic_DNA"/>
</dbReference>
<name>A0AAV9ZYS9_9AGAR</name>
<evidence type="ECO:0000256" key="2">
    <source>
        <dbReference type="SAM" id="Phobius"/>
    </source>
</evidence>
<accession>A0AAV9ZYS9</accession>
<organism evidence="3 4">
    <name type="scientific">Favolaschia claudopus</name>
    <dbReference type="NCBI Taxonomy" id="2862362"/>
    <lineage>
        <taxon>Eukaryota</taxon>
        <taxon>Fungi</taxon>
        <taxon>Dikarya</taxon>
        <taxon>Basidiomycota</taxon>
        <taxon>Agaricomycotina</taxon>
        <taxon>Agaricomycetes</taxon>
        <taxon>Agaricomycetidae</taxon>
        <taxon>Agaricales</taxon>
        <taxon>Marasmiineae</taxon>
        <taxon>Mycenaceae</taxon>
        <taxon>Favolaschia</taxon>
    </lineage>
</organism>
<feature type="region of interest" description="Disordered" evidence="1">
    <location>
        <begin position="485"/>
        <end position="525"/>
    </location>
</feature>
<feature type="compositionally biased region" description="Basic and acidic residues" evidence="1">
    <location>
        <begin position="485"/>
        <end position="511"/>
    </location>
</feature>
<keyword evidence="2" id="KW-0812">Transmembrane</keyword>
<proteinExistence type="predicted"/>
<comment type="caution">
    <text evidence="3">The sequence shown here is derived from an EMBL/GenBank/DDBJ whole genome shotgun (WGS) entry which is preliminary data.</text>
</comment>
<keyword evidence="2" id="KW-1133">Transmembrane helix</keyword>
<feature type="transmembrane region" description="Helical" evidence="2">
    <location>
        <begin position="545"/>
        <end position="566"/>
    </location>
</feature>
<protein>
    <submittedName>
        <fullName evidence="3">Uncharacterized protein</fullName>
    </submittedName>
</protein>
<sequence length="658" mass="74623">MDVDKEPTPGSLDDFFPNRESCSTVNVSGGTGGAGGNGLLIGGVGGNAEAPRLYMTQTNAERFTVNMNGTEQALINGNYRKIAWGDVYLQDQQYVMDPIPQSYCQSSWQQPRYSVRRVHAAKINGQNLTVATYKGNRAEQIYGIIQCKDVYAAIFHDNYMPFDHLLTHFRNSVLLTTYIYIYYYQQHHVGATSMANSFVDILAEGSRLSDDGSANTSLLGKVLPWDNFHDICHEDARYEYLAVSSAVMHLDSVYTIDTSGNSIEIATSESDSDPDFDWRDGWHGGWKHASEWTHLDTACRNIRFTFTFHAVRSTDYPQTETIPYAWLSQANYIFKRLGVKSNFSNYVLPYEIELKICLKHNTRNANRFPKGYLWLRSASYFSRGHSFKGAKSLAYWSLDPYGIEELSTDDAFKLGFPIICMEKIVVHGRSWDDRVYADIRKIHQAKGFDPDSQDVARSLGFPLYKPCLNVEEEIVTANHFRDTHAEDTEEKSGREHEPGLASDEKELRSSKDSSNSDSKPGDFDQEPFLHLLQDEAQDQMPASKAFKVVTAVQLLLIFLLGVLALVDIKWTQQRERGDLVKIFFSDSGSQERGVDENVFCFLDAQQRVESERLSRMEAALGIEVPPHRPVVARKTYLEAVSGTWKYFAYWSVPPHQEV</sequence>
<reference evidence="3 4" key="1">
    <citation type="journal article" date="2024" name="J Genomics">
        <title>Draft genome sequencing and assembly of Favolaschia claudopus CIRM-BRFM 2984 isolated from oak limbs.</title>
        <authorList>
            <person name="Navarro D."/>
            <person name="Drula E."/>
            <person name="Chaduli D."/>
            <person name="Cazenave R."/>
            <person name="Ahrendt S."/>
            <person name="Wang J."/>
            <person name="Lipzen A."/>
            <person name="Daum C."/>
            <person name="Barry K."/>
            <person name="Grigoriev I.V."/>
            <person name="Favel A."/>
            <person name="Rosso M.N."/>
            <person name="Martin F."/>
        </authorList>
    </citation>
    <scope>NUCLEOTIDE SEQUENCE [LARGE SCALE GENOMIC DNA]</scope>
    <source>
        <strain evidence="3 4">CIRM-BRFM 2984</strain>
    </source>
</reference>
<evidence type="ECO:0000313" key="4">
    <source>
        <dbReference type="Proteomes" id="UP001362999"/>
    </source>
</evidence>
<dbReference type="AlphaFoldDB" id="A0AAV9ZYS9"/>
<keyword evidence="4" id="KW-1185">Reference proteome</keyword>
<dbReference type="Proteomes" id="UP001362999">
    <property type="component" value="Unassembled WGS sequence"/>
</dbReference>
<keyword evidence="2" id="KW-0472">Membrane</keyword>
<gene>
    <name evidence="3" type="ORF">R3P38DRAFT_2799737</name>
</gene>